<feature type="transmembrane region" description="Helical" evidence="1">
    <location>
        <begin position="141"/>
        <end position="161"/>
    </location>
</feature>
<accession>A0A922SGQ2</accession>
<proteinExistence type="predicted"/>
<name>A0A922SGQ2_SPOEX</name>
<protein>
    <submittedName>
        <fullName evidence="2">Uncharacterized protein</fullName>
    </submittedName>
</protein>
<dbReference type="AlphaFoldDB" id="A0A922SGQ2"/>
<feature type="transmembrane region" description="Helical" evidence="1">
    <location>
        <begin position="215"/>
        <end position="236"/>
    </location>
</feature>
<reference evidence="2" key="1">
    <citation type="journal article" date="2021" name="G3 (Bethesda)">
        <title>Genome and transcriptome analysis of the beet armyworm Spodoptera exigua reveals targets for pest control. .</title>
        <authorList>
            <person name="Simon S."/>
            <person name="Breeschoten T."/>
            <person name="Jansen H.J."/>
            <person name="Dirks R.P."/>
            <person name="Schranz M.E."/>
            <person name="Ros V.I.D."/>
        </authorList>
    </citation>
    <scope>NUCLEOTIDE SEQUENCE</scope>
    <source>
        <strain evidence="2">TB_SE_WUR_2020</strain>
    </source>
</reference>
<feature type="transmembrane region" description="Helical" evidence="1">
    <location>
        <begin position="63"/>
        <end position="89"/>
    </location>
</feature>
<evidence type="ECO:0000256" key="1">
    <source>
        <dbReference type="SAM" id="Phobius"/>
    </source>
</evidence>
<gene>
    <name evidence="2" type="ORF">HF086_016208</name>
</gene>
<dbReference type="EMBL" id="JACEFF010000449">
    <property type="protein sequence ID" value="KAH9637186.1"/>
    <property type="molecule type" value="Genomic_DNA"/>
</dbReference>
<dbReference type="Proteomes" id="UP000814243">
    <property type="component" value="Unassembled WGS sequence"/>
</dbReference>
<keyword evidence="1" id="KW-0472">Membrane</keyword>
<evidence type="ECO:0000313" key="2">
    <source>
        <dbReference type="EMBL" id="KAH9637186.1"/>
    </source>
</evidence>
<feature type="transmembrane region" description="Helical" evidence="1">
    <location>
        <begin position="182"/>
        <end position="203"/>
    </location>
</feature>
<comment type="caution">
    <text evidence="2">The sequence shown here is derived from an EMBL/GenBank/DDBJ whole genome shotgun (WGS) entry which is preliminary data.</text>
</comment>
<sequence length="270" mass="30911">MSEDIVQPIVDNNDVTELITTLATPVTDPPLNESDAFPTPSDSEDAANNSAIFGAESLVYNNYSIFGTFVVIELVMTTLELIISIVAAIKMERWRKNYRNQMLMQLTVARFIKRIIFTFKFLECRDKITDSEAVANFLYCFQLYIDLVIAVLVFFFIKHMYNSLIIVLVKISQNSFYKVMSYSWLIPIPIVVVCSVIIATDFVDKWYVNLLMCSVFRWPLIFVGTGVYIAIVYRILSDRIRQFARSLAVNKTQSSRSLPDYSLADANMKC</sequence>
<organism evidence="2 3">
    <name type="scientific">Spodoptera exigua</name>
    <name type="common">Beet armyworm</name>
    <name type="synonym">Noctua fulgens</name>
    <dbReference type="NCBI Taxonomy" id="7107"/>
    <lineage>
        <taxon>Eukaryota</taxon>
        <taxon>Metazoa</taxon>
        <taxon>Ecdysozoa</taxon>
        <taxon>Arthropoda</taxon>
        <taxon>Hexapoda</taxon>
        <taxon>Insecta</taxon>
        <taxon>Pterygota</taxon>
        <taxon>Neoptera</taxon>
        <taxon>Endopterygota</taxon>
        <taxon>Lepidoptera</taxon>
        <taxon>Glossata</taxon>
        <taxon>Ditrysia</taxon>
        <taxon>Noctuoidea</taxon>
        <taxon>Noctuidae</taxon>
        <taxon>Amphipyrinae</taxon>
        <taxon>Spodoptera</taxon>
    </lineage>
</organism>
<keyword evidence="1" id="KW-0812">Transmembrane</keyword>
<evidence type="ECO:0000313" key="3">
    <source>
        <dbReference type="Proteomes" id="UP000814243"/>
    </source>
</evidence>
<keyword evidence="1" id="KW-1133">Transmembrane helix</keyword>